<evidence type="ECO:0000313" key="1">
    <source>
        <dbReference type="EMBL" id="RZT85201.1"/>
    </source>
</evidence>
<dbReference type="InterPro" id="IPR011009">
    <property type="entry name" value="Kinase-like_dom_sf"/>
</dbReference>
<dbReference type="SUPFAM" id="SSF56112">
    <property type="entry name" value="Protein kinase-like (PK-like)"/>
    <property type="match status" value="1"/>
</dbReference>
<accession>A0A4Q7UWE5</accession>
<name>A0A4Q7UWE5_PSEST</name>
<protein>
    <submittedName>
        <fullName evidence="1">Streptomycin 6-kinase</fullName>
    </submittedName>
</protein>
<dbReference type="Pfam" id="PF04655">
    <property type="entry name" value="APH_6_hur"/>
    <property type="match status" value="1"/>
</dbReference>
<keyword evidence="1" id="KW-0418">Kinase</keyword>
<dbReference type="AlphaFoldDB" id="A0A4Q7UWE5"/>
<keyword evidence="2" id="KW-1185">Reference proteome</keyword>
<dbReference type="RefSeq" id="WP_207223482.1">
    <property type="nucleotide sequence ID" value="NZ_SHKL01000001.1"/>
</dbReference>
<evidence type="ECO:0000313" key="2">
    <source>
        <dbReference type="Proteomes" id="UP000291591"/>
    </source>
</evidence>
<dbReference type="EMBL" id="SHKL01000001">
    <property type="protein sequence ID" value="RZT85201.1"/>
    <property type="molecule type" value="Genomic_DNA"/>
</dbReference>
<gene>
    <name evidence="1" type="ORF">EV383_2065</name>
</gene>
<sequence>MFDIAQVPAVVREKLALLGARDWLRDLPDLVAGLEADWAVTVGTVYPDGTDAVVCEALDDHGRPSVLKLLVPRSDGIPVADEIAVLRRTSGGTCVTLLRSDDARGALLMERLGPSLAALGVGFGRRLEILTALAAGFWTPAPDAGLMTGAEKGRWLAGSVTRIWDELDRPCPEAAVEHALTCAGRRAAAHDDERAVLVHGDVHAWNALRRLAPGETSADGTAVSADGTGPGRTGGFVLVDPDGLFAEPEYDLGVLMREDPVELMAQGPHRRAHDLARATGCDPVAVWEWGVAERVATGLVATAIGLQPVGAQMLDAAATIAAGPDRDL</sequence>
<keyword evidence="1" id="KW-0808">Transferase</keyword>
<reference evidence="1 2" key="1">
    <citation type="submission" date="2019-02" db="EMBL/GenBank/DDBJ databases">
        <title>Sequencing the genomes of 1000 actinobacteria strains.</title>
        <authorList>
            <person name="Klenk H.-P."/>
        </authorList>
    </citation>
    <scope>NUCLEOTIDE SEQUENCE [LARGE SCALE GENOMIC DNA]</scope>
    <source>
        <strain evidence="1 2">DSM 45779</strain>
    </source>
</reference>
<comment type="caution">
    <text evidence="1">The sequence shown here is derived from an EMBL/GenBank/DDBJ whole genome shotgun (WGS) entry which is preliminary data.</text>
</comment>
<dbReference type="GO" id="GO:0016773">
    <property type="term" value="F:phosphotransferase activity, alcohol group as acceptor"/>
    <property type="evidence" value="ECO:0007669"/>
    <property type="project" value="InterPro"/>
</dbReference>
<organism evidence="1 2">
    <name type="scientific">Pseudonocardia sediminis</name>
    <dbReference type="NCBI Taxonomy" id="1397368"/>
    <lineage>
        <taxon>Bacteria</taxon>
        <taxon>Bacillati</taxon>
        <taxon>Actinomycetota</taxon>
        <taxon>Actinomycetes</taxon>
        <taxon>Pseudonocardiales</taxon>
        <taxon>Pseudonocardiaceae</taxon>
        <taxon>Pseudonocardia</taxon>
    </lineage>
</organism>
<dbReference type="InterPro" id="IPR006748">
    <property type="entry name" value="NH2Glyco/OHUrea_AB-resist_kin"/>
</dbReference>
<dbReference type="GO" id="GO:0016301">
    <property type="term" value="F:kinase activity"/>
    <property type="evidence" value="ECO:0007669"/>
    <property type="project" value="UniProtKB-KW"/>
</dbReference>
<proteinExistence type="predicted"/>
<dbReference type="Proteomes" id="UP000291591">
    <property type="component" value="Unassembled WGS sequence"/>
</dbReference>
<dbReference type="GO" id="GO:0019748">
    <property type="term" value="P:secondary metabolic process"/>
    <property type="evidence" value="ECO:0007669"/>
    <property type="project" value="InterPro"/>
</dbReference>